<dbReference type="FunFam" id="3.30.230.70:FF:000004">
    <property type="entry name" value="Exosome complex component Rrp41"/>
    <property type="match status" value="1"/>
</dbReference>
<organism evidence="12 13">
    <name type="scientific">Thermococcus barophilus</name>
    <dbReference type="NCBI Taxonomy" id="55802"/>
    <lineage>
        <taxon>Archaea</taxon>
        <taxon>Methanobacteriati</taxon>
        <taxon>Methanobacteriota</taxon>
        <taxon>Thermococci</taxon>
        <taxon>Thermococcales</taxon>
        <taxon>Thermococcaceae</taxon>
        <taxon>Thermococcus</taxon>
    </lineage>
</organism>
<dbReference type="EC" id="3.1.13.-" evidence="9"/>
<dbReference type="InterPro" id="IPR050080">
    <property type="entry name" value="RNase_PH"/>
</dbReference>
<dbReference type="NCBIfam" id="TIGR02065">
    <property type="entry name" value="ECX1"/>
    <property type="match status" value="1"/>
</dbReference>
<dbReference type="PANTHER" id="PTHR11953:SF0">
    <property type="entry name" value="EXOSOME COMPLEX COMPONENT RRP41"/>
    <property type="match status" value="1"/>
</dbReference>
<reference evidence="12 13" key="1">
    <citation type="journal article" date="2016" name="Genome Announc.">
        <title>Complete genome sequence of the hyperthermophilic and piezophilic archaeon Thermococcus barophilus Ch5, capable of growth at the expense of hydrogenogenesis from carbon monoxide and formate.</title>
        <authorList>
            <person name="Oger P."/>
            <person name="Sokolova T.G."/>
            <person name="Kozhevnikova D.A."/>
            <person name="Taranov E.A."/>
            <person name="Vannier P."/>
            <person name="Lee H.S."/>
            <person name="Kwon K.K."/>
            <person name="Kang S.G."/>
            <person name="Lee J.H."/>
            <person name="Bonch-Osmolovskaya E.A."/>
            <person name="Lebedinsky A.V."/>
        </authorList>
    </citation>
    <scope>NUCLEOTIDE SEQUENCE [LARGE SCALE GENOMIC DNA]</scope>
    <source>
        <strain evidence="13">Ch5</strain>
    </source>
</reference>
<comment type="subcellular location">
    <subcellularLocation>
        <location evidence="1 9">Cytoplasm</location>
    </subcellularLocation>
</comment>
<dbReference type="EMBL" id="CP013050">
    <property type="protein sequence ID" value="ALM74177.1"/>
    <property type="molecule type" value="Genomic_DNA"/>
</dbReference>
<evidence type="ECO:0000256" key="2">
    <source>
        <dbReference type="ARBA" id="ARBA00022490"/>
    </source>
</evidence>
<keyword evidence="5 9" id="KW-0271">Exosome</keyword>
<dbReference type="GO" id="GO:0003723">
    <property type="term" value="F:RNA binding"/>
    <property type="evidence" value="ECO:0007669"/>
    <property type="project" value="TreeGrafter"/>
</dbReference>
<dbReference type="GO" id="GO:0010467">
    <property type="term" value="P:gene expression"/>
    <property type="evidence" value="ECO:0007669"/>
    <property type="project" value="UniProtKB-ARBA"/>
</dbReference>
<dbReference type="InterPro" id="IPR015847">
    <property type="entry name" value="ExoRNase_PH_dom2"/>
</dbReference>
<evidence type="ECO:0000256" key="6">
    <source>
        <dbReference type="ARBA" id="ARBA00022839"/>
    </source>
</evidence>
<dbReference type="Pfam" id="PF03725">
    <property type="entry name" value="RNase_PH_C"/>
    <property type="match status" value="1"/>
</dbReference>
<evidence type="ECO:0000259" key="10">
    <source>
        <dbReference type="Pfam" id="PF01138"/>
    </source>
</evidence>
<evidence type="ECO:0000259" key="11">
    <source>
        <dbReference type="Pfam" id="PF03725"/>
    </source>
</evidence>
<keyword evidence="2 9" id="KW-0963">Cytoplasm</keyword>
<dbReference type="SUPFAM" id="SSF55666">
    <property type="entry name" value="Ribonuclease PH domain 2-like"/>
    <property type="match status" value="1"/>
</dbReference>
<dbReference type="InterPro" id="IPR027408">
    <property type="entry name" value="PNPase/RNase_PH_dom_sf"/>
</dbReference>
<dbReference type="PANTHER" id="PTHR11953">
    <property type="entry name" value="EXOSOME COMPLEX COMPONENT"/>
    <property type="match status" value="1"/>
</dbReference>
<dbReference type="InterPro" id="IPR020568">
    <property type="entry name" value="Ribosomal_Su5_D2-typ_SF"/>
</dbReference>
<protein>
    <recommendedName>
        <fullName evidence="9">Exosome complex component Rrp41</fullName>
        <ecNumber evidence="9">3.1.13.-</ecNumber>
    </recommendedName>
</protein>
<evidence type="ECO:0000256" key="1">
    <source>
        <dbReference type="ARBA" id="ARBA00004496"/>
    </source>
</evidence>
<dbReference type="GO" id="GO:0000177">
    <property type="term" value="C:cytoplasmic exosome (RNase complex)"/>
    <property type="evidence" value="ECO:0007669"/>
    <property type="project" value="TreeGrafter"/>
</dbReference>
<dbReference type="Gene3D" id="3.30.230.70">
    <property type="entry name" value="GHMP Kinase, N-terminal domain"/>
    <property type="match status" value="1"/>
</dbReference>
<comment type="function">
    <text evidence="7">Catalytic component of the exosome, which is a complex involved in RNA degradation. Has 3'-&gt;5' exoribonuclease activity. Can also synthesize heteromeric RNA-tails.</text>
</comment>
<dbReference type="STRING" id="55802.TBCH5v1_0199"/>
<evidence type="ECO:0000256" key="8">
    <source>
        <dbReference type="ARBA" id="ARBA00062149"/>
    </source>
</evidence>
<dbReference type="HAMAP" id="MF_00591">
    <property type="entry name" value="Exosome_Rrp41"/>
    <property type="match status" value="1"/>
</dbReference>
<accession>A0A0S1X8S4</accession>
<dbReference type="GO" id="GO:0000175">
    <property type="term" value="F:3'-5'-RNA exonuclease activity"/>
    <property type="evidence" value="ECO:0007669"/>
    <property type="project" value="UniProtKB-UniRule"/>
</dbReference>
<evidence type="ECO:0000256" key="9">
    <source>
        <dbReference type="HAMAP-Rule" id="MF_00591"/>
    </source>
</evidence>
<dbReference type="InterPro" id="IPR001247">
    <property type="entry name" value="ExoRNase_PH_dom1"/>
</dbReference>
<comment type="function">
    <text evidence="9">Catalytic component of the exosome, which is a complex involved in RNA degradation. Has 3'-&gt;5' exoribonuclease activity. Can also synthesize heteropolymeric RNA-tails.</text>
</comment>
<proteinExistence type="inferred from homology"/>
<dbReference type="Proteomes" id="UP000066042">
    <property type="component" value="Chromosome"/>
</dbReference>
<dbReference type="InterPro" id="IPR036345">
    <property type="entry name" value="ExoRNase_PH_dom2_sf"/>
</dbReference>
<dbReference type="AlphaFoldDB" id="A0A0S1X8S4"/>
<evidence type="ECO:0000256" key="3">
    <source>
        <dbReference type="ARBA" id="ARBA00022722"/>
    </source>
</evidence>
<name>A0A0S1X8S4_THEBA</name>
<comment type="subunit">
    <text evidence="8 9">Component of the archaeal exosome complex. Forms a hexameric ring-like arrangement composed of 3 Rrp41-Rrp42 heterodimers. The hexameric ring associates with a trimer of Rrp4 and/or Csl4 subunits.</text>
</comment>
<sequence length="250" mass="27891">MKEMMGKPEDIKLIDENGRRIDGRKKYELRPIKMEVGVLKNADGSAYIEWGKNKILAAVYGPREIHPKHLQRPDRAILRVRYNMAPFSVEERKKPGPDRRSVEISKVIRGALEPAIILELFPRTAIDVFIEVLQADAGTRVAGITAASLALADAGIPMKDLVSACAAGKIEGQIVLDLNKEEDNYGEADVPVAIMPIKNDITLLQMDGYLTREEFLEAVRLAIKGAKAVYQKQREALKEKYIKIAQEVGE</sequence>
<feature type="domain" description="Exoribonuclease phosphorolytic" evidence="10">
    <location>
        <begin position="28"/>
        <end position="157"/>
    </location>
</feature>
<comment type="similarity">
    <text evidence="9">Belongs to the RNase PH family. Rrp41 subfamily.</text>
</comment>
<dbReference type="GO" id="GO:0000956">
    <property type="term" value="P:nuclear-transcribed mRNA catabolic process"/>
    <property type="evidence" value="ECO:0007669"/>
    <property type="project" value="UniProtKB-ARBA"/>
</dbReference>
<gene>
    <name evidence="9" type="primary">rrp41</name>
    <name evidence="12" type="ORF">TBCH5v1_0199</name>
</gene>
<dbReference type="InterPro" id="IPR011807">
    <property type="entry name" value="Rrp41"/>
</dbReference>
<dbReference type="Pfam" id="PF01138">
    <property type="entry name" value="RNase_PH"/>
    <property type="match status" value="1"/>
</dbReference>
<dbReference type="GO" id="GO:0016075">
    <property type="term" value="P:rRNA catabolic process"/>
    <property type="evidence" value="ECO:0007669"/>
    <property type="project" value="TreeGrafter"/>
</dbReference>
<evidence type="ECO:0000256" key="5">
    <source>
        <dbReference type="ARBA" id="ARBA00022835"/>
    </source>
</evidence>
<keyword evidence="6 9" id="KW-0269">Exonuclease</keyword>
<feature type="domain" description="Exoribonuclease phosphorolytic" evidence="11">
    <location>
        <begin position="160"/>
        <end position="225"/>
    </location>
</feature>
<dbReference type="PATRIC" id="fig|55802.8.peg.196"/>
<dbReference type="SUPFAM" id="SSF54211">
    <property type="entry name" value="Ribosomal protein S5 domain 2-like"/>
    <property type="match status" value="1"/>
</dbReference>
<dbReference type="CDD" id="cd11366">
    <property type="entry name" value="RNase_PH_archRRP41"/>
    <property type="match status" value="1"/>
</dbReference>
<keyword evidence="3 9" id="KW-0540">Nuclease</keyword>
<evidence type="ECO:0000256" key="4">
    <source>
        <dbReference type="ARBA" id="ARBA00022801"/>
    </source>
</evidence>
<evidence type="ECO:0000256" key="7">
    <source>
        <dbReference type="ARBA" id="ARBA00058924"/>
    </source>
</evidence>
<evidence type="ECO:0000313" key="12">
    <source>
        <dbReference type="EMBL" id="ALM74177.1"/>
    </source>
</evidence>
<keyword evidence="4 9" id="KW-0378">Hydrolase</keyword>
<evidence type="ECO:0000313" key="13">
    <source>
        <dbReference type="Proteomes" id="UP000066042"/>
    </source>
</evidence>